<feature type="compositionally biased region" description="Basic residues" evidence="1">
    <location>
        <begin position="21"/>
        <end position="37"/>
    </location>
</feature>
<evidence type="ECO:0000313" key="2">
    <source>
        <dbReference type="Proteomes" id="UP000887540"/>
    </source>
</evidence>
<keyword evidence="2" id="KW-1185">Reference proteome</keyword>
<feature type="region of interest" description="Disordered" evidence="1">
    <location>
        <begin position="1"/>
        <end position="97"/>
    </location>
</feature>
<feature type="compositionally biased region" description="Basic and acidic residues" evidence="1">
    <location>
        <begin position="56"/>
        <end position="70"/>
    </location>
</feature>
<proteinExistence type="predicted"/>
<name>A0A914DJN0_9BILA</name>
<sequence>MRVILKKFYQRSRNGSDCNNLKRRRGGKRREKRKGNVKKGSMQEKRNSNQSGLIKTQREYSTKEMQENRILHTTSENSMIPQNHENLQDPSQSRDPS</sequence>
<accession>A0A914DJN0</accession>
<reference evidence="3" key="1">
    <citation type="submission" date="2022-11" db="UniProtKB">
        <authorList>
            <consortium name="WormBaseParasite"/>
        </authorList>
    </citation>
    <scope>IDENTIFICATION</scope>
</reference>
<protein>
    <submittedName>
        <fullName evidence="3">Uncharacterized protein</fullName>
    </submittedName>
</protein>
<dbReference type="Proteomes" id="UP000887540">
    <property type="component" value="Unplaced"/>
</dbReference>
<dbReference type="AlphaFoldDB" id="A0A914DJN0"/>
<evidence type="ECO:0000256" key="1">
    <source>
        <dbReference type="SAM" id="MobiDB-lite"/>
    </source>
</evidence>
<dbReference type="WBParaSite" id="ACRNAN_scaffold29405.g32609.t1">
    <property type="protein sequence ID" value="ACRNAN_scaffold29405.g32609.t1"/>
    <property type="gene ID" value="ACRNAN_scaffold29405.g32609"/>
</dbReference>
<organism evidence="2 3">
    <name type="scientific">Acrobeloides nanus</name>
    <dbReference type="NCBI Taxonomy" id="290746"/>
    <lineage>
        <taxon>Eukaryota</taxon>
        <taxon>Metazoa</taxon>
        <taxon>Ecdysozoa</taxon>
        <taxon>Nematoda</taxon>
        <taxon>Chromadorea</taxon>
        <taxon>Rhabditida</taxon>
        <taxon>Tylenchina</taxon>
        <taxon>Cephalobomorpha</taxon>
        <taxon>Cephaloboidea</taxon>
        <taxon>Cephalobidae</taxon>
        <taxon>Acrobeloides</taxon>
    </lineage>
</organism>
<evidence type="ECO:0000313" key="3">
    <source>
        <dbReference type="WBParaSite" id="ACRNAN_scaffold29405.g32609.t1"/>
    </source>
</evidence>
<feature type="compositionally biased region" description="Basic residues" evidence="1">
    <location>
        <begin position="1"/>
        <end position="10"/>
    </location>
</feature>
<feature type="compositionally biased region" description="Polar residues" evidence="1">
    <location>
        <begin position="71"/>
        <end position="97"/>
    </location>
</feature>